<evidence type="ECO:0000256" key="5">
    <source>
        <dbReference type="ARBA" id="ARBA00035693"/>
    </source>
</evidence>
<dbReference type="HOGENOM" id="CLU_078899_0_0_1"/>
<dbReference type="GO" id="GO:0005813">
    <property type="term" value="C:centrosome"/>
    <property type="evidence" value="ECO:0007669"/>
    <property type="project" value="UniProtKB-SubCell"/>
</dbReference>
<dbReference type="InterPro" id="IPR029358">
    <property type="entry name" value="CFAP96"/>
</dbReference>
<dbReference type="VEuPathDB" id="VectorBase:PHUM137840"/>
<sequence length="312" mass="35695">MTKKVTELGRLFGRADIERCDLFADLGFLDWEKYTGNFYILNESSRKGRQMYSSVPSGGHKKCGLQGASGYFDKKFQSIFVNDPYSEKWKTKGRPSEHPLNGSWIPSGPSKYHSTPGDYYGTFTKASDMPAFSPLSRSIKRQGNELKNFLTNPGKKGNSGYVNICINKYPPHSVNNKTDAFTTAELLHSKNWKNHKEKFLNGPFKAGFFPRDFDSNPYGDPREGKPKPTYRTPTKKESDKKGDNIFYPPAGPKDIGRFPEGCFNKFTSWTPEPYKTQRDVEREFTKKKSDPDNIFRPEPRLKSYYTVSVFNL</sequence>
<feature type="region of interest" description="Disordered" evidence="6">
    <location>
        <begin position="215"/>
        <end position="245"/>
    </location>
</feature>
<evidence type="ECO:0000256" key="1">
    <source>
        <dbReference type="ARBA" id="ARBA00004300"/>
    </source>
</evidence>
<reference evidence="7" key="1">
    <citation type="submission" date="2007-04" db="EMBL/GenBank/DDBJ databases">
        <title>Annotation of Pediculus humanus corporis strain USDA.</title>
        <authorList>
            <person name="Kirkness E."/>
            <person name="Hannick L."/>
            <person name="Hass B."/>
            <person name="Bruggner R."/>
            <person name="Lawson D."/>
            <person name="Bidwell S."/>
            <person name="Joardar V."/>
            <person name="Caler E."/>
            <person name="Walenz B."/>
            <person name="Inman J."/>
            <person name="Schobel S."/>
            <person name="Galinsky K."/>
            <person name="Amedeo P."/>
            <person name="Strausberg R."/>
        </authorList>
    </citation>
    <scope>NUCLEOTIDE SEQUENCE</scope>
    <source>
        <strain evidence="7">USDA</strain>
    </source>
</reference>
<evidence type="ECO:0000256" key="3">
    <source>
        <dbReference type="ARBA" id="ARBA00023212"/>
    </source>
</evidence>
<dbReference type="PANTHER" id="PTHR31144:SF1">
    <property type="entry name" value="UPF0602 PROTEIN C4ORF47"/>
    <property type="match status" value="1"/>
</dbReference>
<reference evidence="7" key="2">
    <citation type="submission" date="2007-04" db="EMBL/GenBank/DDBJ databases">
        <title>The genome of the human body louse.</title>
        <authorList>
            <consortium name="The Human Body Louse Genome Consortium"/>
            <person name="Kirkness E."/>
            <person name="Walenz B."/>
            <person name="Hass B."/>
            <person name="Bruggner R."/>
            <person name="Strausberg R."/>
        </authorList>
    </citation>
    <scope>NUCLEOTIDE SEQUENCE</scope>
    <source>
        <strain evidence="7">USDA</strain>
    </source>
</reference>
<dbReference type="STRING" id="121224.E0VER8"/>
<dbReference type="Pfam" id="PF15239">
    <property type="entry name" value="CFAP96-like"/>
    <property type="match status" value="1"/>
</dbReference>
<evidence type="ECO:0000313" key="8">
    <source>
        <dbReference type="EnsemblMetazoa" id="PHUM137840-PA"/>
    </source>
</evidence>
<gene>
    <name evidence="8" type="primary">8234366</name>
    <name evidence="7" type="ORF">Phum_PHUM137840</name>
</gene>
<evidence type="ECO:0000256" key="2">
    <source>
        <dbReference type="ARBA" id="ARBA00022490"/>
    </source>
</evidence>
<dbReference type="AlphaFoldDB" id="E0VER8"/>
<dbReference type="EMBL" id="DS235093">
    <property type="protein sequence ID" value="EEB11874.1"/>
    <property type="molecule type" value="Genomic_DNA"/>
</dbReference>
<accession>E0VER8</accession>
<feature type="compositionally biased region" description="Basic and acidic residues" evidence="6">
    <location>
        <begin position="234"/>
        <end position="243"/>
    </location>
</feature>
<dbReference type="EMBL" id="AAZO01001587">
    <property type="status" value="NOT_ANNOTATED_CDS"/>
    <property type="molecule type" value="Genomic_DNA"/>
</dbReference>
<organism>
    <name type="scientific">Pediculus humanus subsp. corporis</name>
    <name type="common">Body louse</name>
    <dbReference type="NCBI Taxonomy" id="121224"/>
    <lineage>
        <taxon>Eukaryota</taxon>
        <taxon>Metazoa</taxon>
        <taxon>Ecdysozoa</taxon>
        <taxon>Arthropoda</taxon>
        <taxon>Hexapoda</taxon>
        <taxon>Insecta</taxon>
        <taxon>Pterygota</taxon>
        <taxon>Neoptera</taxon>
        <taxon>Paraneoptera</taxon>
        <taxon>Psocodea</taxon>
        <taxon>Troctomorpha</taxon>
        <taxon>Phthiraptera</taxon>
        <taxon>Anoplura</taxon>
        <taxon>Pediculidae</taxon>
        <taxon>Pediculus</taxon>
    </lineage>
</organism>
<comment type="subcellular location">
    <subcellularLocation>
        <location evidence="1">Cytoplasm</location>
        <location evidence="1">Cytoskeleton</location>
        <location evidence="1">Microtubule organizing center</location>
        <location evidence="1">Centrosome</location>
    </subcellularLocation>
</comment>
<dbReference type="EnsemblMetazoa" id="PHUM137840-RA">
    <property type="protein sequence ID" value="PHUM137840-PA"/>
    <property type="gene ID" value="PHUM137840"/>
</dbReference>
<evidence type="ECO:0000313" key="9">
    <source>
        <dbReference type="Proteomes" id="UP000009046"/>
    </source>
</evidence>
<dbReference type="PANTHER" id="PTHR31144">
    <property type="entry name" value="UPF0602 PROTEIN C4ORF47"/>
    <property type="match status" value="1"/>
</dbReference>
<evidence type="ECO:0000256" key="4">
    <source>
        <dbReference type="ARBA" id="ARBA00035656"/>
    </source>
</evidence>
<keyword evidence="2" id="KW-0963">Cytoplasm</keyword>
<dbReference type="OMA" id="YMMEEAK"/>
<dbReference type="OrthoDB" id="283553at2759"/>
<reference evidence="8" key="3">
    <citation type="submission" date="2021-02" db="UniProtKB">
        <authorList>
            <consortium name="EnsemblMetazoa"/>
        </authorList>
    </citation>
    <scope>IDENTIFICATION</scope>
    <source>
        <strain evidence="8">USDA</strain>
    </source>
</reference>
<proteinExistence type="inferred from homology"/>
<dbReference type="Proteomes" id="UP000009046">
    <property type="component" value="Unassembled WGS sequence"/>
</dbReference>
<evidence type="ECO:0000256" key="6">
    <source>
        <dbReference type="SAM" id="MobiDB-lite"/>
    </source>
</evidence>
<dbReference type="CTD" id="8234366"/>
<keyword evidence="3" id="KW-0206">Cytoskeleton</keyword>
<name>E0VER8_PEDHC</name>
<keyword evidence="9" id="KW-1185">Reference proteome</keyword>
<dbReference type="GO" id="GO:0005881">
    <property type="term" value="C:cytoplasmic microtubule"/>
    <property type="evidence" value="ECO:0007669"/>
    <property type="project" value="TreeGrafter"/>
</dbReference>
<dbReference type="KEGG" id="phu:Phum_PHUM137840"/>
<dbReference type="RefSeq" id="XP_002424612.1">
    <property type="nucleotide sequence ID" value="XM_002424567.1"/>
</dbReference>
<protein>
    <recommendedName>
        <fullName evidence="5">Cilia-and flagella-associated protein 96</fullName>
    </recommendedName>
</protein>
<dbReference type="InParanoid" id="E0VER8"/>
<dbReference type="GeneID" id="8234366"/>
<dbReference type="eggNOG" id="ENOG502QVET">
    <property type="taxonomic scope" value="Eukaryota"/>
</dbReference>
<comment type="similarity">
    <text evidence="4">Belongs to the CFAP96 family.</text>
</comment>
<evidence type="ECO:0000313" key="7">
    <source>
        <dbReference type="EMBL" id="EEB11874.1"/>
    </source>
</evidence>